<feature type="region of interest" description="Disordered" evidence="1">
    <location>
        <begin position="1"/>
        <end position="38"/>
    </location>
</feature>
<name>A0A921IP18_9ACTN</name>
<dbReference type="EMBL" id="DYVF01000029">
    <property type="protein sequence ID" value="HJG30541.1"/>
    <property type="molecule type" value="Genomic_DNA"/>
</dbReference>
<reference evidence="2" key="2">
    <citation type="submission" date="2021-09" db="EMBL/GenBank/DDBJ databases">
        <authorList>
            <person name="Gilroy R."/>
        </authorList>
    </citation>
    <scope>NUCLEOTIDE SEQUENCE</scope>
    <source>
        <strain evidence="2">ChiGjej2B2-7701</strain>
    </source>
</reference>
<evidence type="ECO:0000313" key="2">
    <source>
        <dbReference type="EMBL" id="HJG30541.1"/>
    </source>
</evidence>
<dbReference type="Proteomes" id="UP000746751">
    <property type="component" value="Unassembled WGS sequence"/>
</dbReference>
<organism evidence="2 3">
    <name type="scientific">Collinsella ihumii</name>
    <dbReference type="NCBI Taxonomy" id="1720204"/>
    <lineage>
        <taxon>Bacteria</taxon>
        <taxon>Bacillati</taxon>
        <taxon>Actinomycetota</taxon>
        <taxon>Coriobacteriia</taxon>
        <taxon>Coriobacteriales</taxon>
        <taxon>Coriobacteriaceae</taxon>
        <taxon>Collinsella</taxon>
    </lineage>
</organism>
<dbReference type="Pfam" id="PF13835">
    <property type="entry name" value="DUF4194"/>
    <property type="match status" value="1"/>
</dbReference>
<evidence type="ECO:0000313" key="3">
    <source>
        <dbReference type="Proteomes" id="UP000746751"/>
    </source>
</evidence>
<comment type="caution">
    <text evidence="2">The sequence shown here is derived from an EMBL/GenBank/DDBJ whole genome shotgun (WGS) entry which is preliminary data.</text>
</comment>
<dbReference type="AlphaFoldDB" id="A0A921IP18"/>
<dbReference type="InterPro" id="IPR025449">
    <property type="entry name" value="JetB"/>
</dbReference>
<reference evidence="2" key="1">
    <citation type="journal article" date="2021" name="PeerJ">
        <title>Extensive microbial diversity within the chicken gut microbiome revealed by metagenomics and culture.</title>
        <authorList>
            <person name="Gilroy R."/>
            <person name="Ravi A."/>
            <person name="Getino M."/>
            <person name="Pursley I."/>
            <person name="Horton D.L."/>
            <person name="Alikhan N.F."/>
            <person name="Baker D."/>
            <person name="Gharbi K."/>
            <person name="Hall N."/>
            <person name="Watson M."/>
            <person name="Adriaenssens E.M."/>
            <person name="Foster-Nyarko E."/>
            <person name="Jarju S."/>
            <person name="Secka A."/>
            <person name="Antonio M."/>
            <person name="Oren A."/>
            <person name="Chaudhuri R.R."/>
            <person name="La Ragione R."/>
            <person name="Hildebrand F."/>
            <person name="Pallen M.J."/>
        </authorList>
    </citation>
    <scope>NUCLEOTIDE SEQUENCE</scope>
    <source>
        <strain evidence="2">ChiGjej2B2-7701</strain>
    </source>
</reference>
<protein>
    <submittedName>
        <fullName evidence="2">DUF4194 domain-containing protein</fullName>
    </submittedName>
</protein>
<gene>
    <name evidence="2" type="ORF">K8U80_03995</name>
</gene>
<accession>A0A921IP18</accession>
<sequence length="236" mass="26239">MMDIAMTENQAQDQPERAPQPNGTTEAAPAADQLWPQDRGTLPLDARAALLQLVRGPYIHETRDAKLWAALMAHREAIASRLADLFLNLTIDEEAGVAFARNATSDELELPRAARTNTMTLLDSIMVLTLRRELLLACGNRVFVGQDELFEALAQYRNLDQLDPASYRDRLKTSWNRLVEMRILLKGEADDRYEISPVLKIIFGAEEAQAVSDAFEALLASSGTKQNSEEGAADER</sequence>
<evidence type="ECO:0000256" key="1">
    <source>
        <dbReference type="SAM" id="MobiDB-lite"/>
    </source>
</evidence>
<proteinExistence type="predicted"/>